<proteinExistence type="predicted"/>
<protein>
    <recommendedName>
        <fullName evidence="1">Reverse transcriptase zinc-binding domain-containing protein</fullName>
    </recommendedName>
</protein>
<dbReference type="PANTHER" id="PTHR33116">
    <property type="entry name" value="REVERSE TRANSCRIPTASE ZINC-BINDING DOMAIN-CONTAINING PROTEIN-RELATED-RELATED"/>
    <property type="match status" value="1"/>
</dbReference>
<dbReference type="InterPro" id="IPR026960">
    <property type="entry name" value="RVT-Znf"/>
</dbReference>
<dbReference type="AlphaFoldDB" id="A0AAW2WVD4"/>
<reference evidence="2" key="1">
    <citation type="submission" date="2020-06" db="EMBL/GenBank/DDBJ databases">
        <authorList>
            <person name="Li T."/>
            <person name="Hu X."/>
            <person name="Zhang T."/>
            <person name="Song X."/>
            <person name="Zhang H."/>
            <person name="Dai N."/>
            <person name="Sheng W."/>
            <person name="Hou X."/>
            <person name="Wei L."/>
        </authorList>
    </citation>
    <scope>NUCLEOTIDE SEQUENCE</scope>
    <source>
        <strain evidence="2">KEN1</strain>
        <tissue evidence="2">Leaf</tissue>
    </source>
</reference>
<name>A0AAW2WVD4_9LAMI</name>
<dbReference type="Pfam" id="PF13966">
    <property type="entry name" value="zf-RVT"/>
    <property type="match status" value="1"/>
</dbReference>
<reference evidence="2" key="2">
    <citation type="journal article" date="2024" name="Plant">
        <title>Genomic evolution and insights into agronomic trait innovations of Sesamum species.</title>
        <authorList>
            <person name="Miao H."/>
            <person name="Wang L."/>
            <person name="Qu L."/>
            <person name="Liu H."/>
            <person name="Sun Y."/>
            <person name="Le M."/>
            <person name="Wang Q."/>
            <person name="Wei S."/>
            <person name="Zheng Y."/>
            <person name="Lin W."/>
            <person name="Duan Y."/>
            <person name="Cao H."/>
            <person name="Xiong S."/>
            <person name="Wang X."/>
            <person name="Wei L."/>
            <person name="Li C."/>
            <person name="Ma Q."/>
            <person name="Ju M."/>
            <person name="Zhao R."/>
            <person name="Li G."/>
            <person name="Mu C."/>
            <person name="Tian Q."/>
            <person name="Mei H."/>
            <person name="Zhang T."/>
            <person name="Gao T."/>
            <person name="Zhang H."/>
        </authorList>
    </citation>
    <scope>NUCLEOTIDE SEQUENCE</scope>
    <source>
        <strain evidence="2">KEN1</strain>
    </source>
</reference>
<comment type="caution">
    <text evidence="2">The sequence shown here is derived from an EMBL/GenBank/DDBJ whole genome shotgun (WGS) entry which is preliminary data.</text>
</comment>
<evidence type="ECO:0000259" key="1">
    <source>
        <dbReference type="Pfam" id="PF13966"/>
    </source>
</evidence>
<feature type="domain" description="Reverse transcriptase zinc-binding" evidence="1">
    <location>
        <begin position="128"/>
        <end position="208"/>
    </location>
</feature>
<accession>A0AAW2WVD4</accession>
<dbReference type="PANTHER" id="PTHR33116:SF76">
    <property type="entry name" value="DUF4283 DOMAIN-CONTAINING PROTEIN"/>
    <property type="match status" value="1"/>
</dbReference>
<organism evidence="2">
    <name type="scientific">Sesamum latifolium</name>
    <dbReference type="NCBI Taxonomy" id="2727402"/>
    <lineage>
        <taxon>Eukaryota</taxon>
        <taxon>Viridiplantae</taxon>
        <taxon>Streptophyta</taxon>
        <taxon>Embryophyta</taxon>
        <taxon>Tracheophyta</taxon>
        <taxon>Spermatophyta</taxon>
        <taxon>Magnoliopsida</taxon>
        <taxon>eudicotyledons</taxon>
        <taxon>Gunneridae</taxon>
        <taxon>Pentapetalae</taxon>
        <taxon>asterids</taxon>
        <taxon>lamiids</taxon>
        <taxon>Lamiales</taxon>
        <taxon>Pedaliaceae</taxon>
        <taxon>Sesamum</taxon>
    </lineage>
</organism>
<dbReference type="EMBL" id="JACGWN010000007">
    <property type="protein sequence ID" value="KAL0444899.1"/>
    <property type="molecule type" value="Genomic_DNA"/>
</dbReference>
<gene>
    <name evidence="2" type="ORF">Slati_2212600</name>
</gene>
<evidence type="ECO:0000313" key="2">
    <source>
        <dbReference type="EMBL" id="KAL0444899.1"/>
    </source>
</evidence>
<sequence length="298" mass="34560">MVNWIMHYRLREHSVWTVGDCSGSWGWRKMIRLRGVIRPYIEYRIGSGTSFLFWHDPWHEMGPLLTRFPLGPRHTSTLPMAHLSRVIVEGVWNWPPITNLESIEITHSLPVIHGGEDRIICRAKGGTFSSSVAYDMFHPPGPKVGWSSLLLGAFKIPRHRFILWLAILGKLATLDKPWLHHLGTSCVLCSAATLESHDHLFFLCPFASSCLCEVQPLVRFHWPYRNWVTSVHWAARRWRERNARIFRQTTRTPLDIARIVVTEIRDLIISKELSQTVSSRGLYRLWQIPWPVEGDATF</sequence>